<feature type="signal peptide" evidence="14">
    <location>
        <begin position="1"/>
        <end position="21"/>
    </location>
</feature>
<dbReference type="PANTHER" id="PTHR12080:SF46">
    <property type="entry name" value="SLAM FAMILY MEMBER 7"/>
    <property type="match status" value="1"/>
</dbReference>
<dbReference type="CDD" id="cd16842">
    <property type="entry name" value="Ig_SLAM-like_N"/>
    <property type="match status" value="1"/>
</dbReference>
<evidence type="ECO:0000256" key="13">
    <source>
        <dbReference type="SAM" id="Phobius"/>
    </source>
</evidence>
<evidence type="ECO:0000256" key="14">
    <source>
        <dbReference type="SAM" id="SignalP"/>
    </source>
</evidence>
<evidence type="ECO:0000313" key="16">
    <source>
        <dbReference type="Proteomes" id="UP000189704"/>
    </source>
</evidence>
<dbReference type="InterPro" id="IPR003599">
    <property type="entry name" value="Ig_sub"/>
</dbReference>
<dbReference type="KEGG" id="csyr:103261090"/>
<evidence type="ECO:0000256" key="8">
    <source>
        <dbReference type="ARBA" id="ARBA00023136"/>
    </source>
</evidence>
<keyword evidence="7" id="KW-1064">Adaptive immunity</keyword>
<keyword evidence="2" id="KW-0399">Innate immunity</keyword>
<evidence type="ECO:0000256" key="3">
    <source>
        <dbReference type="ARBA" id="ARBA00022692"/>
    </source>
</evidence>
<evidence type="ECO:0000256" key="9">
    <source>
        <dbReference type="ARBA" id="ARBA00023157"/>
    </source>
</evidence>
<keyword evidence="4 14" id="KW-0732">Signal</keyword>
<dbReference type="RefSeq" id="XP_008056895.1">
    <property type="nucleotide sequence ID" value="XM_008058704.1"/>
</dbReference>
<feature type="chain" id="PRO_5010568903" evidence="14">
    <location>
        <begin position="22"/>
        <end position="338"/>
    </location>
</feature>
<dbReference type="Gene3D" id="2.60.40.10">
    <property type="entry name" value="Immunoglobulins"/>
    <property type="match status" value="2"/>
</dbReference>
<dbReference type="GO" id="GO:0042802">
    <property type="term" value="F:identical protein binding"/>
    <property type="evidence" value="ECO:0007669"/>
    <property type="project" value="Ensembl"/>
</dbReference>
<keyword evidence="3 13" id="KW-0812">Transmembrane</keyword>
<dbReference type="OMA" id="DSIVWIF"/>
<keyword evidence="10" id="KW-0325">Glycoprotein</keyword>
<keyword evidence="8 13" id="KW-0472">Membrane</keyword>
<dbReference type="FunFam" id="2.60.40.10:FF:000820">
    <property type="entry name" value="SLAM family member 7"/>
    <property type="match status" value="1"/>
</dbReference>
<feature type="compositionally biased region" description="Basic and acidic residues" evidence="12">
    <location>
        <begin position="260"/>
        <end position="272"/>
    </location>
</feature>
<dbReference type="GeneID" id="103261090"/>
<evidence type="ECO:0000256" key="5">
    <source>
        <dbReference type="ARBA" id="ARBA00022859"/>
    </source>
</evidence>
<protein>
    <submittedName>
        <fullName evidence="17">SLAM family member 7 isoform X1</fullName>
    </submittedName>
</protein>
<evidence type="ECO:0000256" key="12">
    <source>
        <dbReference type="SAM" id="MobiDB-lite"/>
    </source>
</evidence>
<keyword evidence="11" id="KW-0393">Immunoglobulin domain</keyword>
<sequence length="338" mass="37350">MAGSPTGLIHVFLLCQFTASATSGAMKELVGAIGGSVTFPLTFTEKQIDSIVWSFNRTTLITIQPGTESKNATVIVTSNRNRERVDFSGGGYSLKLNKLRKNDSGSYSVQIHSSSSQFPSTQEYMLHVYEQVSKPKVTVGLQSNKNGTCMTNLTCYMEREEEDVTYSWETLGQTVPEFHNGPILSVSWRMGGKDTAFICIVRNPISNSSSSPILTRKFCEGGGGPDSLMVILILLLGLILLSLLLVGIAIWCLQKDKEKESTERKEKKDTHQEISNFCSHSGENTEYDTVSYIAKTVPMEDLASTLYSTVQIPRKMENPNSPPTTPDTPRLFTYENVI</sequence>
<name>A0A1U7TGD1_CARSF</name>
<dbReference type="PROSITE" id="PS50835">
    <property type="entry name" value="IG_LIKE"/>
    <property type="match status" value="1"/>
</dbReference>
<dbReference type="InterPro" id="IPR036179">
    <property type="entry name" value="Ig-like_dom_sf"/>
</dbReference>
<feature type="region of interest" description="Disordered" evidence="12">
    <location>
        <begin position="260"/>
        <end position="280"/>
    </location>
</feature>
<dbReference type="InterPro" id="IPR007110">
    <property type="entry name" value="Ig-like_dom"/>
</dbReference>
<reference evidence="17" key="1">
    <citation type="submission" date="2025-08" db="UniProtKB">
        <authorList>
            <consortium name="RefSeq"/>
        </authorList>
    </citation>
    <scope>IDENTIFICATION</scope>
</reference>
<dbReference type="STRING" id="1868482.ENSTSYP00000018251"/>
<dbReference type="InterPro" id="IPR013783">
    <property type="entry name" value="Ig-like_fold"/>
</dbReference>
<evidence type="ECO:0000256" key="11">
    <source>
        <dbReference type="ARBA" id="ARBA00023319"/>
    </source>
</evidence>
<gene>
    <name evidence="17" type="primary">LOC103261090</name>
</gene>
<dbReference type="GO" id="GO:0002250">
    <property type="term" value="P:adaptive immune response"/>
    <property type="evidence" value="ECO:0007669"/>
    <property type="project" value="UniProtKB-KW"/>
</dbReference>
<dbReference type="SMART" id="SM00409">
    <property type="entry name" value="IG"/>
    <property type="match status" value="1"/>
</dbReference>
<dbReference type="InterPro" id="IPR015631">
    <property type="entry name" value="CD2/SLAM_rcpt"/>
</dbReference>
<dbReference type="GO" id="GO:0009897">
    <property type="term" value="C:external side of plasma membrane"/>
    <property type="evidence" value="ECO:0007669"/>
    <property type="project" value="TreeGrafter"/>
</dbReference>
<dbReference type="InterPro" id="IPR013106">
    <property type="entry name" value="Ig_V-set"/>
</dbReference>
<evidence type="ECO:0000256" key="7">
    <source>
        <dbReference type="ARBA" id="ARBA00023130"/>
    </source>
</evidence>
<proteinExistence type="predicted"/>
<dbReference type="Pfam" id="PF07686">
    <property type="entry name" value="V-set"/>
    <property type="match status" value="1"/>
</dbReference>
<dbReference type="Proteomes" id="UP000189704">
    <property type="component" value="Unplaced"/>
</dbReference>
<evidence type="ECO:0000256" key="1">
    <source>
        <dbReference type="ARBA" id="ARBA00004479"/>
    </source>
</evidence>
<evidence type="ECO:0000256" key="6">
    <source>
        <dbReference type="ARBA" id="ARBA00022989"/>
    </source>
</evidence>
<dbReference type="GO" id="GO:0042110">
    <property type="term" value="P:T cell activation"/>
    <property type="evidence" value="ECO:0007669"/>
    <property type="project" value="TreeGrafter"/>
</dbReference>
<dbReference type="AlphaFoldDB" id="A0A1U7TGD1"/>
<keyword evidence="6 13" id="KW-1133">Transmembrane helix</keyword>
<accession>A0A1U7TGD1</accession>
<dbReference type="GO" id="GO:0045087">
    <property type="term" value="P:innate immune response"/>
    <property type="evidence" value="ECO:0007669"/>
    <property type="project" value="UniProtKB-KW"/>
</dbReference>
<keyword evidence="9" id="KW-1015">Disulfide bond</keyword>
<keyword evidence="5" id="KW-0391">Immunity</keyword>
<dbReference type="FunFam" id="2.60.40.10:FF:000470">
    <property type="entry name" value="SLAM family member 7"/>
    <property type="match status" value="1"/>
</dbReference>
<dbReference type="SUPFAM" id="SSF48726">
    <property type="entry name" value="Immunoglobulin"/>
    <property type="match status" value="1"/>
</dbReference>
<dbReference type="OrthoDB" id="8963224at2759"/>
<organism evidence="16 17">
    <name type="scientific">Carlito syrichta</name>
    <name type="common">Philippine tarsier</name>
    <name type="synonym">Tarsius syrichta</name>
    <dbReference type="NCBI Taxonomy" id="1868482"/>
    <lineage>
        <taxon>Eukaryota</taxon>
        <taxon>Metazoa</taxon>
        <taxon>Chordata</taxon>
        <taxon>Craniata</taxon>
        <taxon>Vertebrata</taxon>
        <taxon>Euteleostomi</taxon>
        <taxon>Mammalia</taxon>
        <taxon>Eutheria</taxon>
        <taxon>Euarchontoglires</taxon>
        <taxon>Primates</taxon>
        <taxon>Haplorrhini</taxon>
        <taxon>Tarsiiformes</taxon>
        <taxon>Tarsiidae</taxon>
        <taxon>Carlito</taxon>
    </lineage>
</organism>
<evidence type="ECO:0000313" key="17">
    <source>
        <dbReference type="RefSeq" id="XP_008056895.1"/>
    </source>
</evidence>
<evidence type="ECO:0000256" key="4">
    <source>
        <dbReference type="ARBA" id="ARBA00022729"/>
    </source>
</evidence>
<comment type="subcellular location">
    <subcellularLocation>
        <location evidence="1">Membrane</location>
        <topology evidence="1">Single-pass type I membrane protein</topology>
    </subcellularLocation>
</comment>
<keyword evidence="16" id="KW-1185">Reference proteome</keyword>
<evidence type="ECO:0000256" key="10">
    <source>
        <dbReference type="ARBA" id="ARBA00023180"/>
    </source>
</evidence>
<evidence type="ECO:0000259" key="15">
    <source>
        <dbReference type="PROSITE" id="PS50835"/>
    </source>
</evidence>
<feature type="domain" description="Ig-like" evidence="15">
    <location>
        <begin position="135"/>
        <end position="215"/>
    </location>
</feature>
<evidence type="ECO:0000256" key="2">
    <source>
        <dbReference type="ARBA" id="ARBA00022588"/>
    </source>
</evidence>
<feature type="transmembrane region" description="Helical" evidence="13">
    <location>
        <begin position="228"/>
        <end position="253"/>
    </location>
</feature>
<dbReference type="PANTHER" id="PTHR12080">
    <property type="entry name" value="SIGNALING LYMPHOCYTIC ACTIVATION MOLECULE"/>
    <property type="match status" value="1"/>
</dbReference>